<feature type="chain" id="PRO_5040851659" evidence="1">
    <location>
        <begin position="19"/>
        <end position="160"/>
    </location>
</feature>
<gene>
    <name evidence="2" type="ORF">GMA92_03250</name>
</gene>
<accession>A0A9X4XEM2</accession>
<dbReference type="EMBL" id="WMQE01000005">
    <property type="protein sequence ID" value="MTK20455.1"/>
    <property type="molecule type" value="Genomic_DNA"/>
</dbReference>
<protein>
    <submittedName>
        <fullName evidence="2">Uncharacterized protein</fullName>
    </submittedName>
</protein>
<keyword evidence="1" id="KW-0732">Signal</keyword>
<proteinExistence type="predicted"/>
<dbReference type="RefSeq" id="WP_006783913.1">
    <property type="nucleotide sequence ID" value="NZ_CABJBH010000022.1"/>
</dbReference>
<name>A0A9X4XEM2_9FIRM</name>
<evidence type="ECO:0000313" key="2">
    <source>
        <dbReference type="EMBL" id="MTK20455.1"/>
    </source>
</evidence>
<evidence type="ECO:0000313" key="3">
    <source>
        <dbReference type="Proteomes" id="UP000487649"/>
    </source>
</evidence>
<dbReference type="Proteomes" id="UP000487649">
    <property type="component" value="Unassembled WGS sequence"/>
</dbReference>
<evidence type="ECO:0000256" key="1">
    <source>
        <dbReference type="SAM" id="SignalP"/>
    </source>
</evidence>
<sequence>MKKYLLFIVMVLCLGACGVEQEVNILNQGGESLAIQMGETDLGVVVHNLDESKLTTMTLTKFRVEPVEESFLFIPKYIGSQITVYPVNWEENHLATGDALLEINDVQNYGALYLKCPVPEGIPAMKVVITYEGQSCEYVITYDGSGIRDQVEFLGNEIVD</sequence>
<feature type="signal peptide" evidence="1">
    <location>
        <begin position="1"/>
        <end position="18"/>
    </location>
</feature>
<comment type="caution">
    <text evidence="2">The sequence shown here is derived from an EMBL/GenBank/DDBJ whole genome shotgun (WGS) entry which is preliminary data.</text>
</comment>
<reference evidence="2 3" key="1">
    <citation type="journal article" date="2019" name="Nat. Med.">
        <title>A library of human gut bacterial isolates paired with longitudinal multiomics data enables mechanistic microbiome research.</title>
        <authorList>
            <person name="Poyet M."/>
            <person name="Groussin M."/>
            <person name="Gibbons S.M."/>
            <person name="Avila-Pacheco J."/>
            <person name="Jiang X."/>
            <person name="Kearney S.M."/>
            <person name="Perrotta A.R."/>
            <person name="Berdy B."/>
            <person name="Zhao S."/>
            <person name="Lieberman T.D."/>
            <person name="Swanson P.K."/>
            <person name="Smith M."/>
            <person name="Roesemann S."/>
            <person name="Alexander J.E."/>
            <person name="Rich S.A."/>
            <person name="Livny J."/>
            <person name="Vlamakis H."/>
            <person name="Clish C."/>
            <person name="Bullock K."/>
            <person name="Deik A."/>
            <person name="Scott J."/>
            <person name="Pierce K.A."/>
            <person name="Xavier R.J."/>
            <person name="Alm E.J."/>
        </authorList>
    </citation>
    <scope>NUCLEOTIDE SEQUENCE [LARGE SCALE GENOMIC DNA]</scope>
    <source>
        <strain evidence="2 3">BIOML-A198</strain>
    </source>
</reference>
<organism evidence="2 3">
    <name type="scientific">Turicibacter sanguinis</name>
    <dbReference type="NCBI Taxonomy" id="154288"/>
    <lineage>
        <taxon>Bacteria</taxon>
        <taxon>Bacillati</taxon>
        <taxon>Bacillota</taxon>
        <taxon>Erysipelotrichia</taxon>
        <taxon>Erysipelotrichales</taxon>
        <taxon>Turicibacteraceae</taxon>
        <taxon>Turicibacter</taxon>
    </lineage>
</organism>
<dbReference type="AlphaFoldDB" id="A0A9X4XEM2"/>